<gene>
    <name evidence="1" type="ORF">B0E34_17725</name>
</gene>
<dbReference type="PROSITE" id="PS51257">
    <property type="entry name" value="PROKAR_LIPOPROTEIN"/>
    <property type="match status" value="1"/>
</dbReference>
<reference evidence="2" key="1">
    <citation type="submission" date="2017-02" db="EMBL/GenBank/DDBJ databases">
        <authorList>
            <person name="Tetz G."/>
            <person name="Tetz V."/>
        </authorList>
    </citation>
    <scope>NUCLEOTIDE SEQUENCE [LARGE SCALE GENOMIC DNA]</scope>
    <source>
        <strain evidence="2">VT16-26</strain>
    </source>
</reference>
<dbReference type="AlphaFoldDB" id="A0A202BTW8"/>
<organism evidence="1 2">
    <name type="scientific">Chryseobacterium mucoviscidosis</name>
    <dbReference type="NCBI Taxonomy" id="1945581"/>
    <lineage>
        <taxon>Bacteria</taxon>
        <taxon>Pseudomonadati</taxon>
        <taxon>Bacteroidota</taxon>
        <taxon>Flavobacteriia</taxon>
        <taxon>Flavobacteriales</taxon>
        <taxon>Weeksellaceae</taxon>
        <taxon>Chryseobacterium group</taxon>
        <taxon>Chryseobacterium</taxon>
    </lineage>
</organism>
<evidence type="ECO:0000313" key="2">
    <source>
        <dbReference type="Proteomes" id="UP000196355"/>
    </source>
</evidence>
<dbReference type="EMBL" id="MVAG01000144">
    <property type="protein sequence ID" value="OVE54933.1"/>
    <property type="molecule type" value="Genomic_DNA"/>
</dbReference>
<evidence type="ECO:0008006" key="3">
    <source>
        <dbReference type="Google" id="ProtNLM"/>
    </source>
</evidence>
<dbReference type="NCBIfam" id="NF047539">
    <property type="entry name" value="XAC2610_fam"/>
    <property type="match status" value="1"/>
</dbReference>
<protein>
    <recommendedName>
        <fullName evidence="3">Lipoprotein</fullName>
    </recommendedName>
</protein>
<accession>A0A202BTW8</accession>
<dbReference type="Proteomes" id="UP000196355">
    <property type="component" value="Unassembled WGS sequence"/>
</dbReference>
<dbReference type="InterPro" id="IPR058087">
    <property type="entry name" value="XAC2610_dom"/>
</dbReference>
<name>A0A202BTW8_9FLAO</name>
<comment type="caution">
    <text evidence="1">The sequence shown here is derived from an EMBL/GenBank/DDBJ whole genome shotgun (WGS) entry which is preliminary data.</text>
</comment>
<keyword evidence="2" id="KW-1185">Reference proteome</keyword>
<proteinExistence type="predicted"/>
<sequence length="200" mass="23287">MRLTVLFVVLIVIGCNKKTDNIPQAKIAVDTFSQNLIEKEPEDTTTVSFAKTLTGNGYSYILKGRQNINDGINFKSIDIFHQKKLHQRIIFDTVSVLNESEAYFNVSQDVNFDGFKDLEVINQVGNYWSSSSFWLYNKKTKKYDYYKPMDTIINPVVDKKNKAITSTYHVGPVNYYYKVYEWKHKKLTMTHYQEGEDNGF</sequence>
<dbReference type="RefSeq" id="WP_087711665.1">
    <property type="nucleotide sequence ID" value="NZ_MVAG01000144.1"/>
</dbReference>
<evidence type="ECO:0000313" key="1">
    <source>
        <dbReference type="EMBL" id="OVE54933.1"/>
    </source>
</evidence>